<accession>A0AAE1QHB2</accession>
<dbReference type="EMBL" id="JAWZYT010000219">
    <property type="protein sequence ID" value="KAK4326411.1"/>
    <property type="molecule type" value="Genomic_DNA"/>
</dbReference>
<sequence>MAHRTTTLPSHPPFPTTPHHTTNLPYTIPPAYPTRPHPIPSHYTCTPPPPYPAPSHHTTTLPYQSPPLQHHPTLPPPYPSPSHHTTPVPCHLRASCLVPTLVASRQCRMKS</sequence>
<evidence type="ECO:0000256" key="1">
    <source>
        <dbReference type="SAM" id="MobiDB-lite"/>
    </source>
</evidence>
<feature type="compositionally biased region" description="Pro residues" evidence="1">
    <location>
        <begin position="27"/>
        <end position="39"/>
    </location>
</feature>
<evidence type="ECO:0000313" key="2">
    <source>
        <dbReference type="EMBL" id="KAK4326411.1"/>
    </source>
</evidence>
<proteinExistence type="predicted"/>
<reference evidence="2" key="1">
    <citation type="submission" date="2023-11" db="EMBL/GenBank/DDBJ databases">
        <title>Genome assemblies of two species of porcelain crab, Petrolisthes cinctipes and Petrolisthes manimaculis (Anomura: Porcellanidae).</title>
        <authorList>
            <person name="Angst P."/>
        </authorList>
    </citation>
    <scope>NUCLEOTIDE SEQUENCE</scope>
    <source>
        <strain evidence="2">PB745_02</strain>
        <tissue evidence="2">Gill</tissue>
    </source>
</reference>
<feature type="compositionally biased region" description="Low complexity" evidence="1">
    <location>
        <begin position="17"/>
        <end position="26"/>
    </location>
</feature>
<dbReference type="Proteomes" id="UP001292094">
    <property type="component" value="Unassembled WGS sequence"/>
</dbReference>
<feature type="compositionally biased region" description="Low complexity" evidence="1">
    <location>
        <begin position="54"/>
        <end position="72"/>
    </location>
</feature>
<keyword evidence="3" id="KW-1185">Reference proteome</keyword>
<dbReference type="AlphaFoldDB" id="A0AAE1QHB2"/>
<gene>
    <name evidence="2" type="ORF">Pmani_003064</name>
</gene>
<evidence type="ECO:0000313" key="3">
    <source>
        <dbReference type="Proteomes" id="UP001292094"/>
    </source>
</evidence>
<comment type="caution">
    <text evidence="2">The sequence shown here is derived from an EMBL/GenBank/DDBJ whole genome shotgun (WGS) entry which is preliminary data.</text>
</comment>
<name>A0AAE1QHB2_9EUCA</name>
<organism evidence="2 3">
    <name type="scientific">Petrolisthes manimaculis</name>
    <dbReference type="NCBI Taxonomy" id="1843537"/>
    <lineage>
        <taxon>Eukaryota</taxon>
        <taxon>Metazoa</taxon>
        <taxon>Ecdysozoa</taxon>
        <taxon>Arthropoda</taxon>
        <taxon>Crustacea</taxon>
        <taxon>Multicrustacea</taxon>
        <taxon>Malacostraca</taxon>
        <taxon>Eumalacostraca</taxon>
        <taxon>Eucarida</taxon>
        <taxon>Decapoda</taxon>
        <taxon>Pleocyemata</taxon>
        <taxon>Anomura</taxon>
        <taxon>Galatheoidea</taxon>
        <taxon>Porcellanidae</taxon>
        <taxon>Petrolisthes</taxon>
    </lineage>
</organism>
<protein>
    <submittedName>
        <fullName evidence="2">Uncharacterized protein</fullName>
    </submittedName>
</protein>
<feature type="region of interest" description="Disordered" evidence="1">
    <location>
        <begin position="1"/>
        <end position="86"/>
    </location>
</feature>